<proteinExistence type="predicted"/>
<evidence type="ECO:0000313" key="2">
    <source>
        <dbReference type="EMBL" id="QDT26986.1"/>
    </source>
</evidence>
<keyword evidence="3" id="KW-1185">Reference proteome</keyword>
<reference evidence="2 3" key="1">
    <citation type="submission" date="2019-03" db="EMBL/GenBank/DDBJ databases">
        <title>Deep-cultivation of Planctomycetes and their phenomic and genomic characterization uncovers novel biology.</title>
        <authorList>
            <person name="Wiegand S."/>
            <person name="Jogler M."/>
            <person name="Boedeker C."/>
            <person name="Pinto D."/>
            <person name="Vollmers J."/>
            <person name="Rivas-Marin E."/>
            <person name="Kohn T."/>
            <person name="Peeters S.H."/>
            <person name="Heuer A."/>
            <person name="Rast P."/>
            <person name="Oberbeckmann S."/>
            <person name="Bunk B."/>
            <person name="Jeske O."/>
            <person name="Meyerdierks A."/>
            <person name="Storesund J.E."/>
            <person name="Kallscheuer N."/>
            <person name="Luecker S."/>
            <person name="Lage O.M."/>
            <person name="Pohl T."/>
            <person name="Merkel B.J."/>
            <person name="Hornburger P."/>
            <person name="Mueller R.-W."/>
            <person name="Bruemmer F."/>
            <person name="Labrenz M."/>
            <person name="Spormann A.M."/>
            <person name="Op den Camp H."/>
            <person name="Overmann J."/>
            <person name="Amann R."/>
            <person name="Jetten M.S.M."/>
            <person name="Mascher T."/>
            <person name="Medema M.H."/>
            <person name="Devos D.P."/>
            <person name="Kaster A.-K."/>
            <person name="Ovreas L."/>
            <person name="Rohde M."/>
            <person name="Galperin M.Y."/>
            <person name="Jogler C."/>
        </authorList>
    </citation>
    <scope>NUCLEOTIDE SEQUENCE [LARGE SCALE GENOMIC DNA]</scope>
    <source>
        <strain evidence="2 3">Enr10</strain>
    </source>
</reference>
<protein>
    <submittedName>
        <fullName evidence="2">Uncharacterized protein</fullName>
    </submittedName>
</protein>
<keyword evidence="1" id="KW-1133">Transmembrane helix</keyword>
<keyword evidence="1" id="KW-0472">Membrane</keyword>
<evidence type="ECO:0000256" key="1">
    <source>
        <dbReference type="SAM" id="Phobius"/>
    </source>
</evidence>
<name>A0A517Q5W6_9PLAN</name>
<sequence>MTVILLLWLLGMYLMLGACLEWNSIMAGPTASILILLYGRMTTRVAYFLSGLFWFTVGWLPVLDLYFNGIGHI</sequence>
<gene>
    <name evidence="2" type="ORF">Enr10x_22990</name>
</gene>
<feature type="transmembrane region" description="Helical" evidence="1">
    <location>
        <begin position="45"/>
        <end position="67"/>
    </location>
</feature>
<dbReference type="Proteomes" id="UP000315647">
    <property type="component" value="Chromosome"/>
</dbReference>
<keyword evidence="1" id="KW-0812">Transmembrane</keyword>
<accession>A0A517Q5W6</accession>
<dbReference type="AlphaFoldDB" id="A0A517Q5W6"/>
<evidence type="ECO:0000313" key="3">
    <source>
        <dbReference type="Proteomes" id="UP000315647"/>
    </source>
</evidence>
<dbReference type="EMBL" id="CP037421">
    <property type="protein sequence ID" value="QDT26986.1"/>
    <property type="molecule type" value="Genomic_DNA"/>
</dbReference>
<organism evidence="2 3">
    <name type="scientific">Gimesia panareensis</name>
    <dbReference type="NCBI Taxonomy" id="2527978"/>
    <lineage>
        <taxon>Bacteria</taxon>
        <taxon>Pseudomonadati</taxon>
        <taxon>Planctomycetota</taxon>
        <taxon>Planctomycetia</taxon>
        <taxon>Planctomycetales</taxon>
        <taxon>Planctomycetaceae</taxon>
        <taxon>Gimesia</taxon>
    </lineage>
</organism>